<keyword evidence="3" id="KW-1185">Reference proteome</keyword>
<accession>A0A137PH10</accession>
<evidence type="ECO:0000313" key="2">
    <source>
        <dbReference type="EMBL" id="KXN74255.1"/>
    </source>
</evidence>
<dbReference type="Proteomes" id="UP000070444">
    <property type="component" value="Unassembled WGS sequence"/>
</dbReference>
<proteinExistence type="predicted"/>
<feature type="domain" description="DUF4097" evidence="1">
    <location>
        <begin position="81"/>
        <end position="331"/>
    </location>
</feature>
<dbReference type="AlphaFoldDB" id="A0A137PH10"/>
<evidence type="ECO:0000259" key="1">
    <source>
        <dbReference type="Pfam" id="PF13349"/>
    </source>
</evidence>
<dbReference type="Pfam" id="PF13349">
    <property type="entry name" value="DUF4097"/>
    <property type="match status" value="1"/>
</dbReference>
<reference evidence="2 3" key="1">
    <citation type="journal article" date="2015" name="Genome Biol. Evol.">
        <title>Phylogenomic analyses indicate that early fungi evolved digesting cell walls of algal ancestors of land plants.</title>
        <authorList>
            <person name="Chang Y."/>
            <person name="Wang S."/>
            <person name="Sekimoto S."/>
            <person name="Aerts A.L."/>
            <person name="Choi C."/>
            <person name="Clum A."/>
            <person name="LaButti K.M."/>
            <person name="Lindquist E.A."/>
            <person name="Yee Ngan C."/>
            <person name="Ohm R.A."/>
            <person name="Salamov A.A."/>
            <person name="Grigoriev I.V."/>
            <person name="Spatafora J.W."/>
            <person name="Berbee M.L."/>
        </authorList>
    </citation>
    <scope>NUCLEOTIDE SEQUENCE [LARGE SCALE GENOMIC DNA]</scope>
    <source>
        <strain evidence="2 3">NRRL 28638</strain>
    </source>
</reference>
<organism evidence="2 3">
    <name type="scientific">Conidiobolus coronatus (strain ATCC 28846 / CBS 209.66 / NRRL 28638)</name>
    <name type="common">Delacroixia coronata</name>
    <dbReference type="NCBI Taxonomy" id="796925"/>
    <lineage>
        <taxon>Eukaryota</taxon>
        <taxon>Fungi</taxon>
        <taxon>Fungi incertae sedis</taxon>
        <taxon>Zoopagomycota</taxon>
        <taxon>Entomophthoromycotina</taxon>
        <taxon>Entomophthoromycetes</taxon>
        <taxon>Entomophthorales</taxon>
        <taxon>Ancylistaceae</taxon>
        <taxon>Conidiobolus</taxon>
    </lineage>
</organism>
<sequence length="367" mass="40531">MPTTSSKKCHKRSLSSLVYVYFYGFNNPFYFDKYYSNKVNGVHPPRHEECKPTIDWVESSESFDPKDITGLGVFFKGSVASPKVSFKRKDQTNVTIDYVIKASSETAGRKAELHARANKEFYHWSVRGPTSWHHRSNYCISAEVVVTLPSSLKDFGKLIIAARTSTNPDISDFNLDFGSELNLEKLRIHAPKADLSLKGQKVNHLSIEVASGNLEISDIQASEIKLKARHGSIRATKVSAPKFSADGTDTIISASLKSSENAIVHTLNSNVELEIESFDPLDASRAEFKAITVNGDASLKVPASFLGRFSSKTLNGNAELQVDGNNDNVHVKFNSTHHVSGYKGEVEKSGSFSEAITFNGDTNLHFF</sequence>
<dbReference type="InterPro" id="IPR025164">
    <property type="entry name" value="Toastrack_DUF4097"/>
</dbReference>
<protein>
    <recommendedName>
        <fullName evidence="1">DUF4097 domain-containing protein</fullName>
    </recommendedName>
</protein>
<dbReference type="EMBL" id="KQ964426">
    <property type="protein sequence ID" value="KXN74255.1"/>
    <property type="molecule type" value="Genomic_DNA"/>
</dbReference>
<gene>
    <name evidence="2" type="ORF">CONCODRAFT_67698</name>
</gene>
<evidence type="ECO:0000313" key="3">
    <source>
        <dbReference type="Proteomes" id="UP000070444"/>
    </source>
</evidence>
<name>A0A137PH10_CONC2</name>